<feature type="compositionally biased region" description="Low complexity" evidence="1">
    <location>
        <begin position="153"/>
        <end position="169"/>
    </location>
</feature>
<dbReference type="AlphaFoldDB" id="A0AAD7H7S8"/>
<sequence>MYGVHACATQSLDATGARHPTPHATPAAAPTASMDSGYPASSESGLGTPPPPPPHPTTGRPSRPLWATSACCAVYTRASSARGRFGSAEFESVGGRRAHGYGFADADARGRGADGPHHEHSSAAPHSSAAHPHPPAHESNLVPTGDPPATEYNTSATANSASTNSTSTDTGEDESGSGSASGEGEGDGKADGAWGGKGKGRKGKLFARLKEKMHIGGS</sequence>
<feature type="region of interest" description="Disordered" evidence="1">
    <location>
        <begin position="104"/>
        <end position="218"/>
    </location>
</feature>
<evidence type="ECO:0000313" key="3">
    <source>
        <dbReference type="Proteomes" id="UP001215598"/>
    </source>
</evidence>
<feature type="compositionally biased region" description="Basic and acidic residues" evidence="1">
    <location>
        <begin position="106"/>
        <end position="121"/>
    </location>
</feature>
<organism evidence="2 3">
    <name type="scientific">Mycena metata</name>
    <dbReference type="NCBI Taxonomy" id="1033252"/>
    <lineage>
        <taxon>Eukaryota</taxon>
        <taxon>Fungi</taxon>
        <taxon>Dikarya</taxon>
        <taxon>Basidiomycota</taxon>
        <taxon>Agaricomycotina</taxon>
        <taxon>Agaricomycetes</taxon>
        <taxon>Agaricomycetidae</taxon>
        <taxon>Agaricales</taxon>
        <taxon>Marasmiineae</taxon>
        <taxon>Mycenaceae</taxon>
        <taxon>Mycena</taxon>
    </lineage>
</organism>
<dbReference type="Proteomes" id="UP001215598">
    <property type="component" value="Unassembled WGS sequence"/>
</dbReference>
<evidence type="ECO:0000313" key="2">
    <source>
        <dbReference type="EMBL" id="KAJ7714496.1"/>
    </source>
</evidence>
<name>A0AAD7H7S8_9AGAR</name>
<protein>
    <submittedName>
        <fullName evidence="2">Uncharacterized protein</fullName>
    </submittedName>
</protein>
<accession>A0AAD7H7S8</accession>
<feature type="compositionally biased region" description="Basic residues" evidence="1">
    <location>
        <begin position="198"/>
        <end position="207"/>
    </location>
</feature>
<feature type="region of interest" description="Disordered" evidence="1">
    <location>
        <begin position="11"/>
        <end position="64"/>
    </location>
</feature>
<reference evidence="2" key="1">
    <citation type="submission" date="2023-03" db="EMBL/GenBank/DDBJ databases">
        <title>Massive genome expansion in bonnet fungi (Mycena s.s.) driven by repeated elements and novel gene families across ecological guilds.</title>
        <authorList>
            <consortium name="Lawrence Berkeley National Laboratory"/>
            <person name="Harder C.B."/>
            <person name="Miyauchi S."/>
            <person name="Viragh M."/>
            <person name="Kuo A."/>
            <person name="Thoen E."/>
            <person name="Andreopoulos B."/>
            <person name="Lu D."/>
            <person name="Skrede I."/>
            <person name="Drula E."/>
            <person name="Henrissat B."/>
            <person name="Morin E."/>
            <person name="Kohler A."/>
            <person name="Barry K."/>
            <person name="LaButti K."/>
            <person name="Morin E."/>
            <person name="Salamov A."/>
            <person name="Lipzen A."/>
            <person name="Mereny Z."/>
            <person name="Hegedus B."/>
            <person name="Baldrian P."/>
            <person name="Stursova M."/>
            <person name="Weitz H."/>
            <person name="Taylor A."/>
            <person name="Grigoriev I.V."/>
            <person name="Nagy L.G."/>
            <person name="Martin F."/>
            <person name="Kauserud H."/>
        </authorList>
    </citation>
    <scope>NUCLEOTIDE SEQUENCE</scope>
    <source>
        <strain evidence="2">CBHHK182m</strain>
    </source>
</reference>
<feature type="compositionally biased region" description="Basic and acidic residues" evidence="1">
    <location>
        <begin position="208"/>
        <end position="218"/>
    </location>
</feature>
<dbReference type="EMBL" id="JARKIB010000324">
    <property type="protein sequence ID" value="KAJ7714496.1"/>
    <property type="molecule type" value="Genomic_DNA"/>
</dbReference>
<evidence type="ECO:0000256" key="1">
    <source>
        <dbReference type="SAM" id="MobiDB-lite"/>
    </source>
</evidence>
<proteinExistence type="predicted"/>
<keyword evidence="3" id="KW-1185">Reference proteome</keyword>
<gene>
    <name evidence="2" type="ORF">B0H16DRAFT_1618593</name>
</gene>
<feature type="compositionally biased region" description="Low complexity" evidence="1">
    <location>
        <begin position="122"/>
        <end position="131"/>
    </location>
</feature>
<comment type="caution">
    <text evidence="2">The sequence shown here is derived from an EMBL/GenBank/DDBJ whole genome shotgun (WGS) entry which is preliminary data.</text>
</comment>
<feature type="compositionally biased region" description="Low complexity" evidence="1">
    <location>
        <begin position="14"/>
        <end position="32"/>
    </location>
</feature>